<feature type="transmembrane region" description="Helical" evidence="9">
    <location>
        <begin position="512"/>
        <end position="531"/>
    </location>
</feature>
<dbReference type="GO" id="GO:0016020">
    <property type="term" value="C:membrane"/>
    <property type="evidence" value="ECO:0007669"/>
    <property type="project" value="UniProtKB-SubCell"/>
</dbReference>
<evidence type="ECO:0000256" key="7">
    <source>
        <dbReference type="ARBA" id="ARBA00023136"/>
    </source>
</evidence>
<evidence type="ECO:0000256" key="9">
    <source>
        <dbReference type="SAM" id="Phobius"/>
    </source>
</evidence>
<gene>
    <name evidence="11" type="ORF">C6P46_004754</name>
</gene>
<dbReference type="InterPro" id="IPR044851">
    <property type="entry name" value="Wax_synthase"/>
</dbReference>
<evidence type="ECO:0000256" key="4">
    <source>
        <dbReference type="ARBA" id="ARBA00022679"/>
    </source>
</evidence>
<dbReference type="Pfam" id="PF13813">
    <property type="entry name" value="MBOAT_2"/>
    <property type="match status" value="1"/>
</dbReference>
<evidence type="ECO:0000256" key="3">
    <source>
        <dbReference type="ARBA" id="ARBA00007282"/>
    </source>
</evidence>
<feature type="transmembrane region" description="Helical" evidence="9">
    <location>
        <begin position="481"/>
        <end position="500"/>
    </location>
</feature>
<comment type="pathway">
    <text evidence="2">Secondary metabolite biosynthesis.</text>
</comment>
<evidence type="ECO:0000259" key="10">
    <source>
        <dbReference type="Pfam" id="PF13813"/>
    </source>
</evidence>
<organism evidence="11 12">
    <name type="scientific">Rhodotorula mucilaginosa</name>
    <name type="common">Yeast</name>
    <name type="synonym">Rhodotorula rubra</name>
    <dbReference type="NCBI Taxonomy" id="5537"/>
    <lineage>
        <taxon>Eukaryota</taxon>
        <taxon>Fungi</taxon>
        <taxon>Dikarya</taxon>
        <taxon>Basidiomycota</taxon>
        <taxon>Pucciniomycotina</taxon>
        <taxon>Microbotryomycetes</taxon>
        <taxon>Sporidiobolales</taxon>
        <taxon>Sporidiobolaceae</taxon>
        <taxon>Rhodotorula</taxon>
    </lineage>
</organism>
<comment type="subcellular location">
    <subcellularLocation>
        <location evidence="1">Membrane</location>
        <topology evidence="1">Multi-pass membrane protein</topology>
    </subcellularLocation>
</comment>
<proteinExistence type="inferred from homology"/>
<evidence type="ECO:0000313" key="11">
    <source>
        <dbReference type="EMBL" id="KAG0660124.1"/>
    </source>
</evidence>
<dbReference type="PANTHER" id="PTHR31595">
    <property type="entry name" value="LONG-CHAIN-ALCOHOL O-FATTY-ACYLTRANSFERASE 3-RELATED"/>
    <property type="match status" value="1"/>
</dbReference>
<evidence type="ECO:0000313" key="12">
    <source>
        <dbReference type="Proteomes" id="UP000777482"/>
    </source>
</evidence>
<dbReference type="OrthoDB" id="1077582at2759"/>
<dbReference type="EMBL" id="PUHQ01000047">
    <property type="protein sequence ID" value="KAG0660124.1"/>
    <property type="molecule type" value="Genomic_DNA"/>
</dbReference>
<sequence>MTASALAPLEFKILPPSAFSFAIPLFLLAVLLQPAIPTHYSRPLRLALAYPAVHAAYNAPYLHRHEPAEFAVAANFRWGIFAPYAILLALYWSFMNERDRQSEFAWVGFDGDRSKEAQGVKKPPTPDSVDKVAAGGEEKELVAPKPIRPGENPATAANSALMAKTVIVPHLPTPSPSPPFEAVNPPSVSSAAPPPVNLDALSASSSTALGTEQRQHPLHILASAMHLLSSMRGNGYVFGPPMSKLPPPAESERALIVGAIESFVTSSAISTACIALQVLDRDGLVAQVLTDKVPFLPSCVAVFISSLLARICVGLSLWVQMKIGFSGATLGFYLLHHTTNYTLDHVPWARNVKWRSTFDIREYPPLFNQPFSRLGEGGVAAFWSRRWHFLFRAVFTGTLYNPTTKLAKRLRIPKRDGALLGAFLVFAGSAWMHWQAFTSARADTEPTPSGLAFLAKEGIPHSSAYFRPWSALSFIERHGTWIFFLSQPVAIVLEQLFTLVTRKRVGGWAGKVWSFVWIIVLGEAIAGRSWLALGLVHGIPPVSSFPSIILPSAPVSTIDNISSSDPSLYRICKHHLGAARGSGKARDA</sequence>
<feature type="domain" description="Wax synthase" evidence="10">
    <location>
        <begin position="363"/>
        <end position="451"/>
    </location>
</feature>
<evidence type="ECO:0000256" key="1">
    <source>
        <dbReference type="ARBA" id="ARBA00004141"/>
    </source>
</evidence>
<dbReference type="AlphaFoldDB" id="A0A9P6W1K4"/>
<feature type="transmembrane region" description="Helical" evidence="9">
    <location>
        <begin position="417"/>
        <end position="434"/>
    </location>
</feature>
<feature type="transmembrane region" description="Helical" evidence="9">
    <location>
        <begin position="75"/>
        <end position="94"/>
    </location>
</feature>
<dbReference type="GO" id="GO:0006629">
    <property type="term" value="P:lipid metabolic process"/>
    <property type="evidence" value="ECO:0007669"/>
    <property type="project" value="InterPro"/>
</dbReference>
<keyword evidence="4" id="KW-0808">Transferase</keyword>
<evidence type="ECO:0000256" key="5">
    <source>
        <dbReference type="ARBA" id="ARBA00022692"/>
    </source>
</evidence>
<keyword evidence="12" id="KW-1185">Reference proteome</keyword>
<evidence type="ECO:0000256" key="8">
    <source>
        <dbReference type="SAM" id="MobiDB-lite"/>
    </source>
</evidence>
<keyword evidence="6 9" id="KW-1133">Transmembrane helix</keyword>
<keyword evidence="5 9" id="KW-0812">Transmembrane</keyword>
<evidence type="ECO:0000256" key="6">
    <source>
        <dbReference type="ARBA" id="ARBA00022989"/>
    </source>
</evidence>
<accession>A0A9P6W1K4</accession>
<keyword evidence="7 9" id="KW-0472">Membrane</keyword>
<feature type="transmembrane region" description="Helical" evidence="9">
    <location>
        <begin position="13"/>
        <end position="32"/>
    </location>
</feature>
<comment type="caution">
    <text evidence="11">The sequence shown here is derived from an EMBL/GenBank/DDBJ whole genome shotgun (WGS) entry which is preliminary data.</text>
</comment>
<name>A0A9P6W1K4_RHOMI</name>
<dbReference type="InterPro" id="IPR032805">
    <property type="entry name" value="Wax_synthase_dom"/>
</dbReference>
<dbReference type="Proteomes" id="UP000777482">
    <property type="component" value="Unassembled WGS sequence"/>
</dbReference>
<comment type="similarity">
    <text evidence="3">Belongs to the wax synthase family.</text>
</comment>
<reference evidence="11 12" key="1">
    <citation type="submission" date="2020-11" db="EMBL/GenBank/DDBJ databases">
        <title>Kefir isolates.</title>
        <authorList>
            <person name="Marcisauskas S."/>
            <person name="Kim Y."/>
            <person name="Blasche S."/>
        </authorList>
    </citation>
    <scope>NUCLEOTIDE SEQUENCE [LARGE SCALE GENOMIC DNA]</scope>
    <source>
        <strain evidence="11 12">KR</strain>
    </source>
</reference>
<dbReference type="PANTHER" id="PTHR31595:SF57">
    <property type="entry name" value="OS04G0481900 PROTEIN"/>
    <property type="match status" value="1"/>
</dbReference>
<evidence type="ECO:0000256" key="2">
    <source>
        <dbReference type="ARBA" id="ARBA00005179"/>
    </source>
</evidence>
<protein>
    <recommendedName>
        <fullName evidence="10">Wax synthase domain-containing protein</fullName>
    </recommendedName>
</protein>
<feature type="region of interest" description="Disordered" evidence="8">
    <location>
        <begin position="114"/>
        <end position="136"/>
    </location>
</feature>
<dbReference type="GO" id="GO:0008374">
    <property type="term" value="F:O-acyltransferase activity"/>
    <property type="evidence" value="ECO:0007669"/>
    <property type="project" value="InterPro"/>
</dbReference>